<dbReference type="OMA" id="GENNICC"/>
<feature type="signal peptide" evidence="1">
    <location>
        <begin position="1"/>
        <end position="21"/>
    </location>
</feature>
<keyword evidence="1" id="KW-0732">Signal</keyword>
<gene>
    <name evidence="3" type="ORF">OCBIM_22000906mg</name>
</gene>
<protein>
    <recommendedName>
        <fullName evidence="2">Galaxin-like repeats domain-containing protein</fullName>
    </recommendedName>
</protein>
<evidence type="ECO:0000256" key="1">
    <source>
        <dbReference type="SAM" id="SignalP"/>
    </source>
</evidence>
<feature type="domain" description="Galaxin-like repeats" evidence="2">
    <location>
        <begin position="35"/>
        <end position="109"/>
    </location>
</feature>
<sequence>MSNIVIIIASALLAVIGSTTALHWSYYHQPHHPTYYCNGQPYYGENNICCGTQVGSTLGLKYPACCGDAVFDRDAKVCCSGALIAKSQTVNGCCNAVGIDISTQECCINGPLPRVNNVCCGGAAMARVSIYDVCCGTARMNKATQLCCNGAIKTISDTFPTGSNLIPNTYACCGTSIFDTRTNNCFNKQVYSRPNLLPWWQTSHHHHH</sequence>
<dbReference type="KEGG" id="obi:106867585"/>
<evidence type="ECO:0000259" key="2">
    <source>
        <dbReference type="Pfam" id="PF24748"/>
    </source>
</evidence>
<reference evidence="3" key="1">
    <citation type="submission" date="2015-07" db="EMBL/GenBank/DDBJ databases">
        <title>MeaNS - Measles Nucleotide Surveillance Program.</title>
        <authorList>
            <person name="Tran T."/>
            <person name="Druce J."/>
        </authorList>
    </citation>
    <scope>NUCLEOTIDE SEQUENCE</scope>
    <source>
        <strain evidence="3">UCB-OBI-ISO-001</strain>
        <tissue evidence="3">Gonad</tissue>
    </source>
</reference>
<name>A0A0L8HZV2_OCTBM</name>
<dbReference type="InterPro" id="IPR055284">
    <property type="entry name" value="Galaxin-like"/>
</dbReference>
<dbReference type="STRING" id="37653.A0A0L8HZV2"/>
<accession>A0A0L8HZV2</accession>
<dbReference type="Pfam" id="PF24748">
    <property type="entry name" value="Galaxin_repeat"/>
    <property type="match status" value="1"/>
</dbReference>
<dbReference type="EMBL" id="KQ416890">
    <property type="protein sequence ID" value="KOF94699.1"/>
    <property type="molecule type" value="Genomic_DNA"/>
</dbReference>
<organism evidence="3">
    <name type="scientific">Octopus bimaculoides</name>
    <name type="common">California two-spotted octopus</name>
    <dbReference type="NCBI Taxonomy" id="37653"/>
    <lineage>
        <taxon>Eukaryota</taxon>
        <taxon>Metazoa</taxon>
        <taxon>Spiralia</taxon>
        <taxon>Lophotrochozoa</taxon>
        <taxon>Mollusca</taxon>
        <taxon>Cephalopoda</taxon>
        <taxon>Coleoidea</taxon>
        <taxon>Octopodiformes</taxon>
        <taxon>Octopoda</taxon>
        <taxon>Incirrata</taxon>
        <taxon>Octopodidae</taxon>
        <taxon>Octopus</taxon>
    </lineage>
</organism>
<proteinExistence type="predicted"/>
<evidence type="ECO:0000313" key="3">
    <source>
        <dbReference type="EMBL" id="KOF94699.1"/>
    </source>
</evidence>
<feature type="chain" id="PRO_5005584045" description="Galaxin-like repeats domain-containing protein" evidence="1">
    <location>
        <begin position="22"/>
        <end position="208"/>
    </location>
</feature>
<dbReference type="InterPro" id="IPR056601">
    <property type="entry name" value="Galaxin_dom"/>
</dbReference>
<dbReference type="AlphaFoldDB" id="A0A0L8HZV2"/>
<dbReference type="PANTHER" id="PTHR34490">
    <property type="entry name" value="PROTEIN CBG12054-RELATED"/>
    <property type="match status" value="1"/>
</dbReference>
<dbReference type="OrthoDB" id="5989849at2759"/>